<reference evidence="10" key="1">
    <citation type="journal article" date="2019" name="Int. J. Syst. Evol. Microbiol.">
        <title>The Global Catalogue of Microorganisms (GCM) 10K type strain sequencing project: providing services to taxonomists for standard genome sequencing and annotation.</title>
        <authorList>
            <consortium name="The Broad Institute Genomics Platform"/>
            <consortium name="The Broad Institute Genome Sequencing Center for Infectious Disease"/>
            <person name="Wu L."/>
            <person name="Ma J."/>
        </authorList>
    </citation>
    <scope>NUCLEOTIDE SEQUENCE [LARGE SCALE GENOMIC DNA]</scope>
    <source>
        <strain evidence="10">JCM 17986</strain>
    </source>
</reference>
<keyword evidence="4" id="KW-0732">Signal</keyword>
<dbReference type="SUPFAM" id="SSF52279">
    <property type="entry name" value="Beta-D-glucan exohydrolase, C-terminal domain"/>
    <property type="match status" value="1"/>
</dbReference>
<dbReference type="PANTHER" id="PTHR30620">
    <property type="entry name" value="PERIPLASMIC BETA-GLUCOSIDASE-RELATED"/>
    <property type="match status" value="1"/>
</dbReference>
<dbReference type="Proteomes" id="UP001500466">
    <property type="component" value="Unassembled WGS sequence"/>
</dbReference>
<evidence type="ECO:0000313" key="9">
    <source>
        <dbReference type="EMBL" id="GAA4986200.1"/>
    </source>
</evidence>
<proteinExistence type="inferred from homology"/>
<evidence type="ECO:0000313" key="10">
    <source>
        <dbReference type="Proteomes" id="UP001500466"/>
    </source>
</evidence>
<dbReference type="RefSeq" id="WP_345679438.1">
    <property type="nucleotide sequence ID" value="NZ_BAABHS010000031.1"/>
</dbReference>
<evidence type="ECO:0000256" key="3">
    <source>
        <dbReference type="ARBA" id="ARBA00012744"/>
    </source>
</evidence>
<keyword evidence="10" id="KW-1185">Reference proteome</keyword>
<dbReference type="EC" id="3.2.1.21" evidence="3"/>
<dbReference type="PANTHER" id="PTHR30620:SF16">
    <property type="entry name" value="LYSOSOMAL BETA GLUCOSIDASE"/>
    <property type="match status" value="1"/>
</dbReference>
<dbReference type="Gene3D" id="3.20.20.300">
    <property type="entry name" value="Glycoside hydrolase, family 3, N-terminal domain"/>
    <property type="match status" value="1"/>
</dbReference>
<evidence type="ECO:0000256" key="4">
    <source>
        <dbReference type="ARBA" id="ARBA00022729"/>
    </source>
</evidence>
<dbReference type="GO" id="GO:0016787">
    <property type="term" value="F:hydrolase activity"/>
    <property type="evidence" value="ECO:0007669"/>
    <property type="project" value="UniProtKB-KW"/>
</dbReference>
<evidence type="ECO:0000259" key="8">
    <source>
        <dbReference type="Pfam" id="PF00933"/>
    </source>
</evidence>
<dbReference type="EMBL" id="BAABHS010000031">
    <property type="protein sequence ID" value="GAA4986200.1"/>
    <property type="molecule type" value="Genomic_DNA"/>
</dbReference>
<dbReference type="InterPro" id="IPR036881">
    <property type="entry name" value="Glyco_hydro_3_C_sf"/>
</dbReference>
<sequence>MKLLRHHDGTLFRDLNHNGTMEPYEDPRLPVADRVADLLARMTLAEKAAQMCHGRIFTLNPGVFPEESAELSDLGITNFLLMTMPGPGVMARWNNHLQDLAAARRLGIPVTLASDPRHGFAANPLVAHLTGGFSRGPEPIGLAATADGALVEEFAAAAARELRAVGIRVAVHPMADLATEPRWARIHGTFGEDAGLASRMLVAYIQGFQGGADLGPDSVACMVKHFPGGGATADGEDPHFSYGRFGAYPGGNLDYHLRPFRAALEAGCAQVMPGYGIPAGTGMAEVGACFNRDVLVGLLRERFGFDGVICTDFNLLAGMTIPGRGTLPARNWGVEHLPLEEQVRMLLDADVDQFGGETRPELIVDAVRSGAVTEVRIDASVRRILRDKFRLGLFDDPYVDADAAEELVGAAETRALGRTVQQRALVRLTGDPLPAGGRIYVENVGPEAAAAYGTVVARPEDADAAVVRLGAPYEERDGFLEGGFHAGSLEFPAEELDRLRKLGAAVPLAVSVCLDRPAVLTGLVDGTALLLGDFGAADDLVLDVVFGRAQAVGRLPFDLPSSMRAVEESREDVPFDTADPLFRFGHPSAPRTTPDAPPGRSAGTGPHAQPDASAEGEDYA</sequence>
<dbReference type="Pfam" id="PF00933">
    <property type="entry name" value="Glyco_hydro_3"/>
    <property type="match status" value="1"/>
</dbReference>
<evidence type="ECO:0000256" key="6">
    <source>
        <dbReference type="ARBA" id="ARBA00023295"/>
    </source>
</evidence>
<feature type="domain" description="Glycoside hydrolase family 3 N-terminal" evidence="8">
    <location>
        <begin position="93"/>
        <end position="386"/>
    </location>
</feature>
<name>A0ABP9I442_9ACTN</name>
<dbReference type="InterPro" id="IPR017853">
    <property type="entry name" value="GH"/>
</dbReference>
<dbReference type="Gene3D" id="3.40.50.1700">
    <property type="entry name" value="Glycoside hydrolase family 3 C-terminal domain"/>
    <property type="match status" value="1"/>
</dbReference>
<dbReference type="InterPro" id="IPR036962">
    <property type="entry name" value="Glyco_hydro_3_N_sf"/>
</dbReference>
<comment type="caution">
    <text evidence="9">The sequence shown here is derived from an EMBL/GenBank/DDBJ whole genome shotgun (WGS) entry which is preliminary data.</text>
</comment>
<comment type="similarity">
    <text evidence="2">Belongs to the glycosyl hydrolase 3 family.</text>
</comment>
<keyword evidence="5 9" id="KW-0378">Hydrolase</keyword>
<gene>
    <name evidence="9" type="ORF">GCM10023205_65920</name>
</gene>
<evidence type="ECO:0000256" key="1">
    <source>
        <dbReference type="ARBA" id="ARBA00000448"/>
    </source>
</evidence>
<dbReference type="InterPro" id="IPR051915">
    <property type="entry name" value="Cellulose_Degrad_GH3"/>
</dbReference>
<accession>A0ABP9I442</accession>
<comment type="catalytic activity">
    <reaction evidence="1">
        <text>Hydrolysis of terminal, non-reducing beta-D-glucosyl residues with release of beta-D-glucose.</text>
        <dbReference type="EC" id="3.2.1.21"/>
    </reaction>
</comment>
<keyword evidence="6" id="KW-0326">Glycosidase</keyword>
<evidence type="ECO:0000256" key="5">
    <source>
        <dbReference type="ARBA" id="ARBA00022801"/>
    </source>
</evidence>
<evidence type="ECO:0000256" key="7">
    <source>
        <dbReference type="SAM" id="MobiDB-lite"/>
    </source>
</evidence>
<organism evidence="9 10">
    <name type="scientific">Yinghuangia aomiensis</name>
    <dbReference type="NCBI Taxonomy" id="676205"/>
    <lineage>
        <taxon>Bacteria</taxon>
        <taxon>Bacillati</taxon>
        <taxon>Actinomycetota</taxon>
        <taxon>Actinomycetes</taxon>
        <taxon>Kitasatosporales</taxon>
        <taxon>Streptomycetaceae</taxon>
        <taxon>Yinghuangia</taxon>
    </lineage>
</organism>
<evidence type="ECO:0000256" key="2">
    <source>
        <dbReference type="ARBA" id="ARBA00005336"/>
    </source>
</evidence>
<protein>
    <recommendedName>
        <fullName evidence="3">beta-glucosidase</fullName>
        <ecNumber evidence="3">3.2.1.21</ecNumber>
    </recommendedName>
</protein>
<dbReference type="SUPFAM" id="SSF51445">
    <property type="entry name" value="(Trans)glycosidases"/>
    <property type="match status" value="1"/>
</dbReference>
<dbReference type="PRINTS" id="PR00133">
    <property type="entry name" value="GLHYDRLASE3"/>
</dbReference>
<feature type="region of interest" description="Disordered" evidence="7">
    <location>
        <begin position="568"/>
        <end position="620"/>
    </location>
</feature>
<dbReference type="InterPro" id="IPR001764">
    <property type="entry name" value="Glyco_hydro_3_N"/>
</dbReference>